<dbReference type="RefSeq" id="WP_012499313.1">
    <property type="nucleotide sequence ID" value="NC_011026.1"/>
</dbReference>
<evidence type="ECO:0000256" key="1">
    <source>
        <dbReference type="SAM" id="SignalP"/>
    </source>
</evidence>
<protein>
    <submittedName>
        <fullName evidence="2">Uncharacterized protein</fullName>
    </submittedName>
</protein>
<dbReference type="Proteomes" id="UP000001208">
    <property type="component" value="Chromosome"/>
</dbReference>
<organism evidence="2 3">
    <name type="scientific">Chloroherpeton thalassium (strain ATCC 35110 / GB-78)</name>
    <dbReference type="NCBI Taxonomy" id="517418"/>
    <lineage>
        <taxon>Bacteria</taxon>
        <taxon>Pseudomonadati</taxon>
        <taxon>Chlorobiota</taxon>
        <taxon>Chlorobiia</taxon>
        <taxon>Chlorobiales</taxon>
        <taxon>Chloroherpetonaceae</taxon>
        <taxon>Chloroherpeton</taxon>
    </lineage>
</organism>
<dbReference type="HOGENOM" id="CLU_040774_0_0_10"/>
<dbReference type="KEGG" id="cts:Ctha_0760"/>
<feature type="signal peptide" evidence="1">
    <location>
        <begin position="1"/>
        <end position="22"/>
    </location>
</feature>
<gene>
    <name evidence="2" type="ordered locus">Ctha_0760</name>
</gene>
<dbReference type="STRING" id="517418.Ctha_0760"/>
<evidence type="ECO:0000313" key="3">
    <source>
        <dbReference type="Proteomes" id="UP000001208"/>
    </source>
</evidence>
<accession>B3QWB6</accession>
<feature type="chain" id="PRO_5002795854" evidence="1">
    <location>
        <begin position="23"/>
        <end position="380"/>
    </location>
</feature>
<keyword evidence="1" id="KW-0732">Signal</keyword>
<dbReference type="Gene3D" id="2.60.40.10">
    <property type="entry name" value="Immunoglobulins"/>
    <property type="match status" value="1"/>
</dbReference>
<dbReference type="OrthoDB" id="1523441at2"/>
<reference evidence="2 3" key="1">
    <citation type="submission" date="2008-06" db="EMBL/GenBank/DDBJ databases">
        <title>Complete sequence of Chloroherpeton thalassium ATCC 35110.</title>
        <authorList>
            <consortium name="US DOE Joint Genome Institute"/>
            <person name="Lucas S."/>
            <person name="Copeland A."/>
            <person name="Lapidus A."/>
            <person name="Glavina del Rio T."/>
            <person name="Dalin E."/>
            <person name="Tice H."/>
            <person name="Bruce D."/>
            <person name="Goodwin L."/>
            <person name="Pitluck S."/>
            <person name="Schmutz J."/>
            <person name="Larimer F."/>
            <person name="Land M."/>
            <person name="Hauser L."/>
            <person name="Kyrpides N."/>
            <person name="Mikhailova N."/>
            <person name="Liu Z."/>
            <person name="Li T."/>
            <person name="Zhao F."/>
            <person name="Overmann J."/>
            <person name="Bryant D.A."/>
            <person name="Richardson P."/>
        </authorList>
    </citation>
    <scope>NUCLEOTIDE SEQUENCE [LARGE SCALE GENOMIC DNA]</scope>
    <source>
        <strain evidence="3">ATCC 35110 / GB-78</strain>
    </source>
</reference>
<name>B3QWB6_CHLT3</name>
<dbReference type="EMBL" id="CP001100">
    <property type="protein sequence ID" value="ACF13229.1"/>
    <property type="molecule type" value="Genomic_DNA"/>
</dbReference>
<proteinExistence type="predicted"/>
<dbReference type="InterPro" id="IPR013783">
    <property type="entry name" value="Ig-like_fold"/>
</dbReference>
<sequence>MFARKIFMVIGMVLCLYATSFAQKGTITGGLVGDPRVIYLADIIKIGDQVSLGGTAKDIFRVTITNNTTNEPLGLVLEFYKDGSLIAHGESKKLVYKKTFTITNNNIKQSPYSLSNFEFDKQALENITGISFESSGPGNVNIPTTLPSGIYMFKLSLKDQNAMEVSGSLCTIVLTITNPTGYISLLGPGNPVSFNEPQVINNAFPTFSWQGDAQEYIIEVYERVKGRQESFTEVLGNNRHFFKEHVLGQSIQFDGASGTRPFVSGNTYFWRVTSVVEVGGRDNPTKTWSEPFFFTYVEPGANLDNGGVASDDQLMAMVKDMLGALGIDPVWLRSKETTFISFEGKVFFNDSEKPQNYSNNTNLNDLVEALRQLLKNKGAY</sequence>
<dbReference type="AlphaFoldDB" id="B3QWB6"/>
<keyword evidence="3" id="KW-1185">Reference proteome</keyword>
<dbReference type="eggNOG" id="ENOG5033HIN">
    <property type="taxonomic scope" value="Bacteria"/>
</dbReference>
<evidence type="ECO:0000313" key="2">
    <source>
        <dbReference type="EMBL" id="ACF13229.1"/>
    </source>
</evidence>